<accession>A0A068NRE6</accession>
<dbReference type="Proteomes" id="UP000027982">
    <property type="component" value="Chromosome"/>
</dbReference>
<dbReference type="PANTHER" id="PTHR13833:SF71">
    <property type="entry name" value="NHL DOMAIN-CONTAINING PROTEIN"/>
    <property type="match status" value="1"/>
</dbReference>
<evidence type="ECO:0000256" key="1">
    <source>
        <dbReference type="ARBA" id="ARBA00022737"/>
    </source>
</evidence>
<gene>
    <name evidence="2" type="ORF">OP10G_2638</name>
</gene>
<keyword evidence="3" id="KW-1185">Reference proteome</keyword>
<dbReference type="InterPro" id="IPR011042">
    <property type="entry name" value="6-blade_b-propeller_TolB-like"/>
</dbReference>
<dbReference type="Pfam" id="PF01436">
    <property type="entry name" value="NHL"/>
    <property type="match status" value="1"/>
</dbReference>
<dbReference type="SUPFAM" id="SSF63829">
    <property type="entry name" value="Calcium-dependent phosphotriesterase"/>
    <property type="match status" value="3"/>
</dbReference>
<dbReference type="InterPro" id="IPR001258">
    <property type="entry name" value="NHL_repeat"/>
</dbReference>
<name>A0A068NRE6_FIMGI</name>
<protein>
    <recommendedName>
        <fullName evidence="4">NHL repeat containing protein</fullName>
    </recommendedName>
</protein>
<dbReference type="STRING" id="661478.OP10G_2638"/>
<proteinExistence type="predicted"/>
<keyword evidence="1" id="KW-0677">Repeat</keyword>
<dbReference type="PANTHER" id="PTHR13833">
    <property type="match status" value="1"/>
</dbReference>
<dbReference type="EMBL" id="CP007139">
    <property type="protein sequence ID" value="AIE86006.1"/>
    <property type="molecule type" value="Genomic_DNA"/>
</dbReference>
<dbReference type="eggNOG" id="COG3391">
    <property type="taxonomic scope" value="Bacteria"/>
</dbReference>
<evidence type="ECO:0000313" key="2">
    <source>
        <dbReference type="EMBL" id="AIE86006.1"/>
    </source>
</evidence>
<dbReference type="AlphaFoldDB" id="A0A068NRE6"/>
<dbReference type="HOGENOM" id="CLU_337321_0_0_0"/>
<dbReference type="Gene3D" id="2.120.10.30">
    <property type="entry name" value="TolB, C-terminal domain"/>
    <property type="match status" value="6"/>
</dbReference>
<evidence type="ECO:0000313" key="3">
    <source>
        <dbReference type="Proteomes" id="UP000027982"/>
    </source>
</evidence>
<sequence>MKTGKVTVTPLGKASAEARAIFSGAAVSFSTGDLTIDSGELTRRVLAVALRNNRNEPINGPFRLLFGPFKTLANPNLDQRLNTTVTTVAGSGSLGYADGFGTSAAIKQPSNSIYDPNSGALYFGTSDGKIRRVKNGTVSTIATGFSKPSAMCFPPSRDGGLNFTTLAVVDSGTNKLSTVDIFTGAVRPVLGTGTNASTDGFTGTASFATPMGIMPVTVYETDSGPMATYLITDSVTGKVRFVSPGINPATNQLELGVSTVATGLNKPMAIGGLSAYWQGHVAIAESGANRINIMVIPNGGPGVSVGTIGTGVAGSADGSGATATFNGVQGMVCVPGSAIYVADTVNNKIRQILLSPDGTIGTPANWTVATLAGSGALGSADGAGNVATFNVPAGISVTPSGHLLVSDTGANKIRDLAYNTGSLPIQVGSGGGTVPPDPVRLANPSGFAPGTIAQPYILAQNFVGPGQQINLEPWSLIVPNGVNYFEFTVTVESITSTEAPPNAVNNPGPAVAPGSPAVLVRTYSGGAAPSFNNGSLAEAGFGAISSSVVDNNGTIWIADTANNAIRRIGDAYRNTGGSTGGGTGGGGDGTIRDLVTTIAGVVGIPGTTDGAGPAAQFNAPTGIACSPDGTVIYVADSGNHTIRRIVHPPLNTVTDPSDPAYYSVTTVAGVAGTAGFADGLGSVAKFNKPYALTMSQFGDLFITESVGNRVRRLSVAGADPFVPSVYTVTTVAGDTSTAAPVAGSADGTGAIARFSDPRGIGIANTGDLYVADRGNHRVRRIAVGGVVTTLAGSVAGYGDSDTGSAAKFTAPTGVSVVPSGYIFVADSGNKLIRRISQAGTVRTVAGTGVAGNLDGTGNSAQFSANLATLLALPSGDLLVPDGPRLRVVERIISTGDSH</sequence>
<reference evidence="2 3" key="1">
    <citation type="journal article" date="2014" name="PLoS ONE">
        <title>The first complete genome sequence of the class fimbriimonadia in the phylum armatimonadetes.</title>
        <authorList>
            <person name="Hu Z.Y."/>
            <person name="Wang Y.Z."/>
            <person name="Im W.T."/>
            <person name="Wang S.Y."/>
            <person name="Zhao G.P."/>
            <person name="Zheng H.J."/>
            <person name="Quan Z.X."/>
        </authorList>
    </citation>
    <scope>NUCLEOTIDE SEQUENCE [LARGE SCALE GENOMIC DNA]</scope>
    <source>
        <strain evidence="2">Gsoil 348</strain>
    </source>
</reference>
<dbReference type="KEGG" id="fgi:OP10G_2638"/>
<organism evidence="2 3">
    <name type="scientific">Fimbriimonas ginsengisoli Gsoil 348</name>
    <dbReference type="NCBI Taxonomy" id="661478"/>
    <lineage>
        <taxon>Bacteria</taxon>
        <taxon>Bacillati</taxon>
        <taxon>Armatimonadota</taxon>
        <taxon>Fimbriimonadia</taxon>
        <taxon>Fimbriimonadales</taxon>
        <taxon>Fimbriimonadaceae</taxon>
        <taxon>Fimbriimonas</taxon>
    </lineage>
</organism>
<dbReference type="eggNOG" id="COG3386">
    <property type="taxonomic scope" value="Bacteria"/>
</dbReference>
<evidence type="ECO:0008006" key="4">
    <source>
        <dbReference type="Google" id="ProtNLM"/>
    </source>
</evidence>